<proteinExistence type="inferred from homology"/>
<feature type="compositionally biased region" description="Low complexity" evidence="10">
    <location>
        <begin position="690"/>
        <end position="703"/>
    </location>
</feature>
<dbReference type="Pfam" id="PF00999">
    <property type="entry name" value="Na_H_Exchanger"/>
    <property type="match status" value="1"/>
</dbReference>
<dbReference type="PANTHER" id="PTHR10110">
    <property type="entry name" value="SODIUM/HYDROGEN EXCHANGER"/>
    <property type="match status" value="1"/>
</dbReference>
<evidence type="ECO:0000313" key="14">
    <source>
        <dbReference type="Proteomes" id="UP000091918"/>
    </source>
</evidence>
<feature type="transmembrane region" description="Helical" evidence="11">
    <location>
        <begin position="356"/>
        <end position="381"/>
    </location>
</feature>
<comment type="similarity">
    <text evidence="9">Belongs to the monovalent cation:proton antiporter 1 (CPA1) transporter (TC 2.A.36) family.</text>
</comment>
<dbReference type="GO" id="GO:0000329">
    <property type="term" value="C:fungal-type vacuole membrane"/>
    <property type="evidence" value="ECO:0007669"/>
    <property type="project" value="TreeGrafter"/>
</dbReference>
<feature type="transmembrane region" description="Helical" evidence="11">
    <location>
        <begin position="35"/>
        <end position="57"/>
    </location>
</feature>
<evidence type="ECO:0000256" key="6">
    <source>
        <dbReference type="ARBA" id="ARBA00023065"/>
    </source>
</evidence>
<dbReference type="GO" id="GO:0015385">
    <property type="term" value="F:sodium:proton antiporter activity"/>
    <property type="evidence" value="ECO:0007669"/>
    <property type="project" value="InterPro"/>
</dbReference>
<reference evidence="13 14" key="1">
    <citation type="submission" date="2015-07" db="EMBL/GenBank/DDBJ databases">
        <title>Emmonsia species relationships and genome sequence.</title>
        <authorList>
            <person name="Cuomo C.A."/>
            <person name="Schwartz I.S."/>
            <person name="Kenyon C."/>
            <person name="de Hoog G.S."/>
            <person name="Govender N.P."/>
            <person name="Botha A."/>
            <person name="Moreno L."/>
            <person name="de Vries M."/>
            <person name="Munoz J.F."/>
            <person name="Stielow J.B."/>
        </authorList>
    </citation>
    <scope>NUCLEOTIDE SEQUENCE [LARGE SCALE GENOMIC DNA]</scope>
    <source>
        <strain evidence="13 14">CBS 136260</strain>
    </source>
</reference>
<name>A0A1B7NMS4_9EURO</name>
<feature type="transmembrane region" description="Helical" evidence="11">
    <location>
        <begin position="69"/>
        <end position="90"/>
    </location>
</feature>
<keyword evidence="5" id="KW-0915">Sodium</keyword>
<evidence type="ECO:0000256" key="11">
    <source>
        <dbReference type="SAM" id="Phobius"/>
    </source>
</evidence>
<evidence type="ECO:0000256" key="4">
    <source>
        <dbReference type="ARBA" id="ARBA00022989"/>
    </source>
</evidence>
<evidence type="ECO:0000256" key="3">
    <source>
        <dbReference type="ARBA" id="ARBA00022692"/>
    </source>
</evidence>
<feature type="transmembrane region" description="Helical" evidence="11">
    <location>
        <begin position="233"/>
        <end position="260"/>
    </location>
</feature>
<dbReference type="InterPro" id="IPR004709">
    <property type="entry name" value="NaH_exchanger"/>
</dbReference>
<evidence type="ECO:0000256" key="9">
    <source>
        <dbReference type="RuleBase" id="RU003722"/>
    </source>
</evidence>
<keyword evidence="3 9" id="KW-0812">Transmembrane</keyword>
<feature type="compositionally biased region" description="Polar residues" evidence="10">
    <location>
        <begin position="521"/>
        <end position="538"/>
    </location>
</feature>
<dbReference type="GO" id="GO:0005769">
    <property type="term" value="C:early endosome"/>
    <property type="evidence" value="ECO:0007669"/>
    <property type="project" value="TreeGrafter"/>
</dbReference>
<feature type="transmembrane region" description="Helical" evidence="11">
    <location>
        <begin position="402"/>
        <end position="425"/>
    </location>
</feature>
<gene>
    <name evidence="13" type="ORF">ACJ72_07769</name>
</gene>
<keyword evidence="4 11" id="KW-1133">Transmembrane helix</keyword>
<dbReference type="EMBL" id="LGUA01001907">
    <property type="protein sequence ID" value="OAX77927.1"/>
    <property type="molecule type" value="Genomic_DNA"/>
</dbReference>
<dbReference type="GO" id="GO:0015386">
    <property type="term" value="F:potassium:proton antiporter activity"/>
    <property type="evidence" value="ECO:0007669"/>
    <property type="project" value="TreeGrafter"/>
</dbReference>
<keyword evidence="8 9" id="KW-0739">Sodium transport</keyword>
<dbReference type="Gene3D" id="6.10.140.1330">
    <property type="match status" value="1"/>
</dbReference>
<keyword evidence="7 11" id="KW-0472">Membrane</keyword>
<comment type="caution">
    <text evidence="13">The sequence shown here is derived from an EMBL/GenBank/DDBJ whole genome shotgun (WGS) entry which is preliminary data.</text>
</comment>
<feature type="domain" description="Cation/H+ exchanger transmembrane" evidence="12">
    <location>
        <begin position="49"/>
        <end position="456"/>
    </location>
</feature>
<dbReference type="InterPro" id="IPR006153">
    <property type="entry name" value="Cation/H_exchanger_TM"/>
</dbReference>
<feature type="compositionally biased region" description="Acidic residues" evidence="10">
    <location>
        <begin position="613"/>
        <end position="630"/>
    </location>
</feature>
<evidence type="ECO:0000256" key="8">
    <source>
        <dbReference type="ARBA" id="ARBA00023201"/>
    </source>
</evidence>
<feature type="transmembrane region" description="Helical" evidence="11">
    <location>
        <begin position="166"/>
        <end position="187"/>
    </location>
</feature>
<feature type="transmembrane region" description="Helical" evidence="11">
    <location>
        <begin position="96"/>
        <end position="117"/>
    </location>
</feature>
<dbReference type="STRING" id="1658172.A0A1B7NMS4"/>
<comment type="subcellular location">
    <subcellularLocation>
        <location evidence="1">Membrane</location>
        <topology evidence="1">Multi-pass membrane protein</topology>
    </subcellularLocation>
</comment>
<evidence type="ECO:0000256" key="7">
    <source>
        <dbReference type="ARBA" id="ARBA00023136"/>
    </source>
</evidence>
<keyword evidence="6 9" id="KW-0406">Ion transport</keyword>
<feature type="region of interest" description="Disordered" evidence="10">
    <location>
        <begin position="517"/>
        <end position="703"/>
    </location>
</feature>
<evidence type="ECO:0000256" key="10">
    <source>
        <dbReference type="SAM" id="MobiDB-lite"/>
    </source>
</evidence>
<feature type="transmembrane region" description="Helical" evidence="11">
    <location>
        <begin position="129"/>
        <end position="154"/>
    </location>
</feature>
<evidence type="ECO:0000256" key="1">
    <source>
        <dbReference type="ARBA" id="ARBA00004141"/>
    </source>
</evidence>
<feature type="compositionally biased region" description="Polar residues" evidence="10">
    <location>
        <begin position="558"/>
        <end position="571"/>
    </location>
</feature>
<feature type="compositionally biased region" description="Polar residues" evidence="10">
    <location>
        <begin position="659"/>
        <end position="670"/>
    </location>
</feature>
<evidence type="ECO:0000256" key="5">
    <source>
        <dbReference type="ARBA" id="ARBA00023053"/>
    </source>
</evidence>
<feature type="compositionally biased region" description="Low complexity" evidence="10">
    <location>
        <begin position="648"/>
        <end position="658"/>
    </location>
</feature>
<sequence length="756" mass="81653">MADFVRDVVVEVLRKRGEDDADPDESPEAGEKELFASWALFILIMLLITALFTSYILQQRKVQAVHETVISIFAGMVVGLIIRLSPGTIIQSSVSFNYQFFFNLLLPPIILASGYELHQANFFRNIGTILTFAFAGTFISALVLGLILYLWSLIPLDGLSLSFVEAFSVGATLSATDPVTILAIFNVYKVEPKLYTVIFGESILNDAIAIVLFETAQRYKPGSAAGSLTLLSLFEAVGVFLLVFFGSLVIGVAVGMLTALGLKYTHVRREPKIESCLIVLIAYASYFFSTGVHMSGIVSLLFCGITLKHYAYYNMSRRTQLTTKYLFQVLAQLSENFIFIYLGLDLFTEPNLQFKPLFIMIAVVGICVARYMSVFPLSKAINWFIRYRAKRRGREVADELPFAYQGMLFWAGLRGAVGVALAAGLEGPNAPALRATVLVVVVLTVIIFGGTTARMLDILEIRTGVVEEIDSDDEFDIEITTGGTYYKRGGTGVGHIPRRNGYPVPLDTMNLDRENIAEGYSSGNNGRITPLPTQTSIASRKHTVYGDGRNSRSRDHASAQNLLANHNGSNRSPSGSSTDDGDVGGLSSQNKNPSLLKRPTTHARTGGGQEHDADVDDFELDLDSFSDDDLPPAAPSLGGNIQTAGTVSSANAPSASSAQQRVSPVRTNLGASAGLPGGDVTGAPGVLDEGSQGATGASSSSRTGATAVFRDLFSGGGTGDHAAWFRQLDEDYIKPKLLLDQGSGHHPRHHKGREKL</sequence>
<dbReference type="GO" id="GO:0007035">
    <property type="term" value="P:vacuolar acidification"/>
    <property type="evidence" value="ECO:0007669"/>
    <property type="project" value="TreeGrafter"/>
</dbReference>
<organism evidence="13 14">
    <name type="scientific">Emergomyces africanus</name>
    <dbReference type="NCBI Taxonomy" id="1955775"/>
    <lineage>
        <taxon>Eukaryota</taxon>
        <taxon>Fungi</taxon>
        <taxon>Dikarya</taxon>
        <taxon>Ascomycota</taxon>
        <taxon>Pezizomycotina</taxon>
        <taxon>Eurotiomycetes</taxon>
        <taxon>Eurotiomycetidae</taxon>
        <taxon>Onygenales</taxon>
        <taxon>Ajellomycetaceae</taxon>
        <taxon>Emergomyces</taxon>
    </lineage>
</organism>
<evidence type="ECO:0000256" key="2">
    <source>
        <dbReference type="ARBA" id="ARBA00022448"/>
    </source>
</evidence>
<dbReference type="GO" id="GO:0005770">
    <property type="term" value="C:late endosome"/>
    <property type="evidence" value="ECO:0007669"/>
    <property type="project" value="TreeGrafter"/>
</dbReference>
<protein>
    <recommendedName>
        <fullName evidence="9">Sodium/hydrogen exchanger</fullName>
    </recommendedName>
</protein>
<accession>A0A1B7NMS4</accession>
<feature type="transmembrane region" description="Helical" evidence="11">
    <location>
        <begin position="325"/>
        <end position="344"/>
    </location>
</feature>
<dbReference type="InterPro" id="IPR018422">
    <property type="entry name" value="Cation/H_exchanger_CPA1"/>
</dbReference>
<evidence type="ECO:0000313" key="13">
    <source>
        <dbReference type="EMBL" id="OAX77927.1"/>
    </source>
</evidence>
<dbReference type="OrthoDB" id="196264at2759"/>
<dbReference type="Proteomes" id="UP000091918">
    <property type="component" value="Unassembled WGS sequence"/>
</dbReference>
<keyword evidence="14" id="KW-1185">Reference proteome</keyword>
<keyword evidence="9" id="KW-0050">Antiport</keyword>
<keyword evidence="2 9" id="KW-0813">Transport</keyword>
<feature type="transmembrane region" description="Helical" evidence="11">
    <location>
        <begin position="431"/>
        <end position="453"/>
    </location>
</feature>
<dbReference type="PANTHER" id="PTHR10110:SF187">
    <property type="entry name" value="SODIUM_HYDROGEN EXCHANGER"/>
    <property type="match status" value="1"/>
</dbReference>
<dbReference type="PRINTS" id="PR01084">
    <property type="entry name" value="NAHEXCHNGR"/>
</dbReference>
<dbReference type="NCBIfam" id="TIGR00840">
    <property type="entry name" value="b_cpa1"/>
    <property type="match status" value="1"/>
</dbReference>
<evidence type="ECO:0000259" key="12">
    <source>
        <dbReference type="Pfam" id="PF00999"/>
    </source>
</evidence>
<dbReference type="AlphaFoldDB" id="A0A1B7NMS4"/>